<evidence type="ECO:0000313" key="1">
    <source>
        <dbReference type="EnsemblPlants" id="AET3Gv20291300.14"/>
    </source>
</evidence>
<reference evidence="1" key="3">
    <citation type="journal article" date="2017" name="Nature">
        <title>Genome sequence of the progenitor of the wheat D genome Aegilops tauschii.</title>
        <authorList>
            <person name="Luo M.C."/>
            <person name="Gu Y.Q."/>
            <person name="Puiu D."/>
            <person name="Wang H."/>
            <person name="Twardziok S.O."/>
            <person name="Deal K.R."/>
            <person name="Huo N."/>
            <person name="Zhu T."/>
            <person name="Wang L."/>
            <person name="Wang Y."/>
            <person name="McGuire P.E."/>
            <person name="Liu S."/>
            <person name="Long H."/>
            <person name="Ramasamy R.K."/>
            <person name="Rodriguez J.C."/>
            <person name="Van S.L."/>
            <person name="Yuan L."/>
            <person name="Wang Z."/>
            <person name="Xia Z."/>
            <person name="Xiao L."/>
            <person name="Anderson O.D."/>
            <person name="Ouyang S."/>
            <person name="Liang Y."/>
            <person name="Zimin A.V."/>
            <person name="Pertea G."/>
            <person name="Qi P."/>
            <person name="Bennetzen J.L."/>
            <person name="Dai X."/>
            <person name="Dawson M.W."/>
            <person name="Muller H.G."/>
            <person name="Kugler K."/>
            <person name="Rivarola-Duarte L."/>
            <person name="Spannagl M."/>
            <person name="Mayer K.F.X."/>
            <person name="Lu F.H."/>
            <person name="Bevan M.W."/>
            <person name="Leroy P."/>
            <person name="Li P."/>
            <person name="You F.M."/>
            <person name="Sun Q."/>
            <person name="Liu Z."/>
            <person name="Lyons E."/>
            <person name="Wicker T."/>
            <person name="Salzberg S.L."/>
            <person name="Devos K.M."/>
            <person name="Dvorak J."/>
        </authorList>
    </citation>
    <scope>NUCLEOTIDE SEQUENCE [LARGE SCALE GENOMIC DNA]</scope>
    <source>
        <strain evidence="1">cv. AL8/78</strain>
    </source>
</reference>
<dbReference type="PANTHER" id="PTHR34121:SF1">
    <property type="entry name" value="FILAMIN-A-INTERACTING PROTEIN 1"/>
    <property type="match status" value="1"/>
</dbReference>
<protein>
    <submittedName>
        <fullName evidence="1">Uncharacterized protein</fullName>
    </submittedName>
</protein>
<keyword evidence="2" id="KW-1185">Reference proteome</keyword>
<dbReference type="PANTHER" id="PTHR34121">
    <property type="entry name" value="MYOSIN-11"/>
    <property type="match status" value="1"/>
</dbReference>
<dbReference type="Proteomes" id="UP000015105">
    <property type="component" value="Chromosome 3D"/>
</dbReference>
<accession>A0A453EC47</accession>
<reference evidence="1" key="4">
    <citation type="submission" date="2019-03" db="UniProtKB">
        <authorList>
            <consortium name="EnsemblPlants"/>
        </authorList>
    </citation>
    <scope>IDENTIFICATION</scope>
</reference>
<reference evidence="1" key="5">
    <citation type="journal article" date="2021" name="G3 (Bethesda)">
        <title>Aegilops tauschii genome assembly Aet v5.0 features greater sequence contiguity and improved annotation.</title>
        <authorList>
            <person name="Wang L."/>
            <person name="Zhu T."/>
            <person name="Rodriguez J.C."/>
            <person name="Deal K.R."/>
            <person name="Dubcovsky J."/>
            <person name="McGuire P.E."/>
            <person name="Lux T."/>
            <person name="Spannagl M."/>
            <person name="Mayer K.F.X."/>
            <person name="Baldrich P."/>
            <person name="Meyers B.C."/>
            <person name="Huo N."/>
            <person name="Gu Y.Q."/>
            <person name="Zhou H."/>
            <person name="Devos K.M."/>
            <person name="Bennetzen J.L."/>
            <person name="Unver T."/>
            <person name="Budak H."/>
            <person name="Gulick P.J."/>
            <person name="Galiba G."/>
            <person name="Kalapos B."/>
            <person name="Nelson D.R."/>
            <person name="Li P."/>
            <person name="You F.M."/>
            <person name="Luo M.C."/>
            <person name="Dvorak J."/>
        </authorList>
    </citation>
    <scope>NUCLEOTIDE SEQUENCE [LARGE SCALE GENOMIC DNA]</scope>
    <source>
        <strain evidence="1">cv. AL8/78</strain>
    </source>
</reference>
<reference evidence="2" key="2">
    <citation type="journal article" date="2017" name="Nat. Plants">
        <title>The Aegilops tauschii genome reveals multiple impacts of transposons.</title>
        <authorList>
            <person name="Zhao G."/>
            <person name="Zou C."/>
            <person name="Li K."/>
            <person name="Wang K."/>
            <person name="Li T."/>
            <person name="Gao L."/>
            <person name="Zhang X."/>
            <person name="Wang H."/>
            <person name="Yang Z."/>
            <person name="Liu X."/>
            <person name="Jiang W."/>
            <person name="Mao L."/>
            <person name="Kong X."/>
            <person name="Jiao Y."/>
            <person name="Jia J."/>
        </authorList>
    </citation>
    <scope>NUCLEOTIDE SEQUENCE [LARGE SCALE GENOMIC DNA]</scope>
    <source>
        <strain evidence="2">cv. AL8/78</strain>
    </source>
</reference>
<dbReference type="AlphaFoldDB" id="A0A453EC47"/>
<dbReference type="Gramene" id="AET3Gv20291300.14">
    <property type="protein sequence ID" value="AET3Gv20291300.14"/>
    <property type="gene ID" value="AET3Gv20291300"/>
</dbReference>
<name>A0A453EC47_AEGTS</name>
<dbReference type="EnsemblPlants" id="AET3Gv20291300.14">
    <property type="protein sequence ID" value="AET3Gv20291300.14"/>
    <property type="gene ID" value="AET3Gv20291300"/>
</dbReference>
<sequence length="81" mass="8946">MFYDADIGGAPMNFRDVFLYSQALEGITLSMVLEAPKEEEVSLLLEIFGLCLTGGKEINNAIISSIQDLAKSFSIYHDEVL</sequence>
<reference evidence="2" key="1">
    <citation type="journal article" date="2014" name="Science">
        <title>Ancient hybridizations among the ancestral genomes of bread wheat.</title>
        <authorList>
            <consortium name="International Wheat Genome Sequencing Consortium,"/>
            <person name="Marcussen T."/>
            <person name="Sandve S.R."/>
            <person name="Heier L."/>
            <person name="Spannagl M."/>
            <person name="Pfeifer M."/>
            <person name="Jakobsen K.S."/>
            <person name="Wulff B.B."/>
            <person name="Steuernagel B."/>
            <person name="Mayer K.F."/>
            <person name="Olsen O.A."/>
        </authorList>
    </citation>
    <scope>NUCLEOTIDE SEQUENCE [LARGE SCALE GENOMIC DNA]</scope>
    <source>
        <strain evidence="2">cv. AL8/78</strain>
    </source>
</reference>
<proteinExistence type="predicted"/>
<organism evidence="1 2">
    <name type="scientific">Aegilops tauschii subsp. strangulata</name>
    <name type="common">Goatgrass</name>
    <dbReference type="NCBI Taxonomy" id="200361"/>
    <lineage>
        <taxon>Eukaryota</taxon>
        <taxon>Viridiplantae</taxon>
        <taxon>Streptophyta</taxon>
        <taxon>Embryophyta</taxon>
        <taxon>Tracheophyta</taxon>
        <taxon>Spermatophyta</taxon>
        <taxon>Magnoliopsida</taxon>
        <taxon>Liliopsida</taxon>
        <taxon>Poales</taxon>
        <taxon>Poaceae</taxon>
        <taxon>BOP clade</taxon>
        <taxon>Pooideae</taxon>
        <taxon>Triticodae</taxon>
        <taxon>Triticeae</taxon>
        <taxon>Triticinae</taxon>
        <taxon>Aegilops</taxon>
    </lineage>
</organism>
<evidence type="ECO:0000313" key="2">
    <source>
        <dbReference type="Proteomes" id="UP000015105"/>
    </source>
</evidence>